<dbReference type="GeneID" id="301704969"/>
<name>A0ABX8CEK2_9CHLA</name>
<reference evidence="4 5" key="1">
    <citation type="submission" date="2020-08" db="EMBL/GenBank/DDBJ databases">
        <title>Isolation and characterization of novel Chlamydia from Siamese crocodiles (Crocodylus siamensis).</title>
        <authorList>
            <person name="Sariya L."/>
        </authorList>
    </citation>
    <scope>NUCLEOTIDE SEQUENCE [LARGE SCALE GENOMIC DNA]</scope>
    <source>
        <strain evidence="4 5">No. 12</strain>
    </source>
</reference>
<dbReference type="RefSeq" id="WP_213240925.1">
    <property type="nucleotide sequence ID" value="NZ_CP060791.1"/>
</dbReference>
<evidence type="ECO:0000256" key="2">
    <source>
        <dbReference type="ARBA" id="ARBA00022801"/>
    </source>
</evidence>
<feature type="domain" description="Phospholipase/carboxylesterase/thioesterase" evidence="3">
    <location>
        <begin position="14"/>
        <end position="235"/>
    </location>
</feature>
<evidence type="ECO:0000256" key="1">
    <source>
        <dbReference type="ARBA" id="ARBA00006499"/>
    </source>
</evidence>
<dbReference type="InterPro" id="IPR029058">
    <property type="entry name" value="AB_hydrolase_fold"/>
</dbReference>
<keyword evidence="2 4" id="KW-0378">Hydrolase</keyword>
<dbReference type="Proteomes" id="UP000680625">
    <property type="component" value="Chromosome"/>
</dbReference>
<proteinExistence type="inferred from homology"/>
<dbReference type="PANTHER" id="PTHR10655">
    <property type="entry name" value="LYSOPHOSPHOLIPASE-RELATED"/>
    <property type="match status" value="1"/>
</dbReference>
<evidence type="ECO:0000259" key="3">
    <source>
        <dbReference type="Pfam" id="PF02230"/>
    </source>
</evidence>
<accession>A0ABX8CEK2</accession>
<dbReference type="GO" id="GO:0016787">
    <property type="term" value="F:hydrolase activity"/>
    <property type="evidence" value="ECO:0007669"/>
    <property type="project" value="UniProtKB-KW"/>
</dbReference>
<dbReference type="SUPFAM" id="SSF53474">
    <property type="entry name" value="alpha/beta-Hydrolases"/>
    <property type="match status" value="1"/>
</dbReference>
<keyword evidence="5" id="KW-1185">Reference proteome</keyword>
<dbReference type="PANTHER" id="PTHR10655:SF17">
    <property type="entry name" value="LYSOPHOSPHOLIPASE-LIKE PROTEIN 1"/>
    <property type="match status" value="1"/>
</dbReference>
<protein>
    <submittedName>
        <fullName evidence="4">Alpha/beta hydrolase</fullName>
    </submittedName>
</protein>
<evidence type="ECO:0000313" key="4">
    <source>
        <dbReference type="EMBL" id="QVE49051.1"/>
    </source>
</evidence>
<evidence type="ECO:0000313" key="5">
    <source>
        <dbReference type="Proteomes" id="UP000680625"/>
    </source>
</evidence>
<dbReference type="Gene3D" id="3.40.50.1820">
    <property type="entry name" value="alpha/beta hydrolase"/>
    <property type="match status" value="1"/>
</dbReference>
<organism evidence="4 5">
    <name type="scientific">Chlamydia crocodili</name>
    <dbReference type="NCBI Taxonomy" id="2766982"/>
    <lineage>
        <taxon>Bacteria</taxon>
        <taxon>Pseudomonadati</taxon>
        <taxon>Chlamydiota</taxon>
        <taxon>Chlamydiia</taxon>
        <taxon>Chlamydiales</taxon>
        <taxon>Chlamydiaceae</taxon>
        <taxon>Chlamydia/Chlamydophila group</taxon>
        <taxon>Chlamydia</taxon>
    </lineage>
</organism>
<sequence>MEYSFFRRKFAGLDAIVCPGDPDDPVIVFCHGYGADADNLAFFPSACPFKGVRPTWIFPHGIEQLPYEFGGGRAWFPLDVPLFQSLISNPDITPETEQQYQKLFNIDFEKPKTALENLIEELDRPRYDVILGGFSQGAMMTTHLVLSSKIPYRGALIYSGALLLDKGWENNVNLCAKVPFIQSHGYQDTILPYYHGERLNKLLSSRLHGEFISFNGGHEIPALVLQRMQETIPLWTSALS</sequence>
<dbReference type="InterPro" id="IPR003140">
    <property type="entry name" value="PLipase/COase/thioEstase"/>
</dbReference>
<dbReference type="Pfam" id="PF02230">
    <property type="entry name" value="Abhydrolase_2"/>
    <property type="match status" value="1"/>
</dbReference>
<gene>
    <name evidence="4" type="ORF">H9Q19_05040</name>
</gene>
<comment type="similarity">
    <text evidence="1">Belongs to the AB hydrolase superfamily. AB hydrolase 2 family.</text>
</comment>
<dbReference type="InterPro" id="IPR050565">
    <property type="entry name" value="LYPA1-2/EST-like"/>
</dbReference>
<dbReference type="EMBL" id="CP060791">
    <property type="protein sequence ID" value="QVE49051.1"/>
    <property type="molecule type" value="Genomic_DNA"/>
</dbReference>